<dbReference type="SUPFAM" id="SSF55785">
    <property type="entry name" value="PYP-like sensor domain (PAS domain)"/>
    <property type="match status" value="2"/>
</dbReference>
<dbReference type="Gene3D" id="3.40.1620.10">
    <property type="entry name" value="YefM-like domain"/>
    <property type="match status" value="1"/>
</dbReference>
<evidence type="ECO:0000259" key="2">
    <source>
        <dbReference type="PROSITE" id="PS50112"/>
    </source>
</evidence>
<dbReference type="KEGG" id="sphu:SPPYR_1759"/>
<reference evidence="3" key="1">
    <citation type="submission" date="2016-03" db="EMBL/GenBank/DDBJ databases">
        <authorList>
            <person name="Ploux O."/>
        </authorList>
    </citation>
    <scope>NUCLEOTIDE SEQUENCE</scope>
    <source>
        <strain evidence="3">UC10</strain>
    </source>
</reference>
<dbReference type="EMBL" id="LT598653">
    <property type="protein sequence ID" value="SBV32879.1"/>
    <property type="molecule type" value="Genomic_DNA"/>
</dbReference>
<dbReference type="Pfam" id="PF08448">
    <property type="entry name" value="PAS_4"/>
    <property type="match status" value="1"/>
</dbReference>
<comment type="similarity">
    <text evidence="1">Belongs to the phD/YefM antitoxin family.</text>
</comment>
<proteinExistence type="inferred from homology"/>
<dbReference type="Pfam" id="PF13426">
    <property type="entry name" value="PAS_9"/>
    <property type="match status" value="1"/>
</dbReference>
<dbReference type="PROSITE" id="PS50112">
    <property type="entry name" value="PAS"/>
    <property type="match status" value="1"/>
</dbReference>
<dbReference type="CDD" id="cd00130">
    <property type="entry name" value="PAS"/>
    <property type="match status" value="1"/>
</dbReference>
<dbReference type="InterPro" id="IPR013656">
    <property type="entry name" value="PAS_4"/>
</dbReference>
<organism evidence="3">
    <name type="scientific">uncultured Sphingopyxis sp</name>
    <dbReference type="NCBI Taxonomy" id="310581"/>
    <lineage>
        <taxon>Bacteria</taxon>
        <taxon>Pseudomonadati</taxon>
        <taxon>Pseudomonadota</taxon>
        <taxon>Alphaproteobacteria</taxon>
        <taxon>Sphingomonadales</taxon>
        <taxon>Sphingomonadaceae</taxon>
        <taxon>Sphingopyxis</taxon>
        <taxon>environmental samples</taxon>
    </lineage>
</organism>
<name>A0A1Y5PSA7_9SPHN</name>
<evidence type="ECO:0000256" key="1">
    <source>
        <dbReference type="ARBA" id="ARBA00009981"/>
    </source>
</evidence>
<evidence type="ECO:0000313" key="3">
    <source>
        <dbReference type="EMBL" id="SBV32879.1"/>
    </source>
</evidence>
<dbReference type="AlphaFoldDB" id="A0A1Y5PSA7"/>
<accession>A0A1Y5PSA7</accession>
<protein>
    <submittedName>
        <fullName evidence="3">Putative PAS/PAC sensor protein</fullName>
    </submittedName>
</protein>
<dbReference type="SUPFAM" id="SSF143120">
    <property type="entry name" value="YefM-like"/>
    <property type="match status" value="1"/>
</dbReference>
<dbReference type="InterPro" id="IPR035965">
    <property type="entry name" value="PAS-like_dom_sf"/>
</dbReference>
<dbReference type="InterPro" id="IPR000014">
    <property type="entry name" value="PAS"/>
</dbReference>
<feature type="domain" description="PAS" evidence="2">
    <location>
        <begin position="87"/>
        <end position="134"/>
    </location>
</feature>
<dbReference type="SMART" id="SM00091">
    <property type="entry name" value="PAS"/>
    <property type="match status" value="2"/>
</dbReference>
<sequence length="317" mass="33924">MARPIIARGPYNGRKNLGAIVATAQEPQRVSAADFIRGFANWRLQSARKPVVVTHHGKDAHVLISLDDYRRLGDRTARDVAGASDLLQSSLAGLVESVRDAVILIDRQRRIVAVNPAASDMLERPAAGLIGQELTAALPSLGDSLILHHIVRLLDHRERFSGDLPGLLRPRQWLHVDLVPAPVGGAIMLRDVSEAMEDFAAGGMRAAMLDAVESDGGIGHARISVRETVEAANAMLTALVGVDPAAIRRVRFSALLAVGRRAAFVEALESVFRSGDSARVASQMVTRDGSAIDVILTIAEVRGPYASEGAVVLVRRS</sequence>
<dbReference type="InterPro" id="IPR036165">
    <property type="entry name" value="YefM-like_sf"/>
</dbReference>
<dbReference type="Gene3D" id="3.30.450.20">
    <property type="entry name" value="PAS domain"/>
    <property type="match status" value="1"/>
</dbReference>
<gene>
    <name evidence="3" type="ORF">SPPYR_1759</name>
</gene>